<keyword evidence="2 5" id="KW-0812">Transmembrane</keyword>
<organism evidence="7 8">
    <name type="scientific">Pseudomonas jessenii</name>
    <dbReference type="NCBI Taxonomy" id="77298"/>
    <lineage>
        <taxon>Bacteria</taxon>
        <taxon>Pseudomonadati</taxon>
        <taxon>Pseudomonadota</taxon>
        <taxon>Gammaproteobacteria</taxon>
        <taxon>Pseudomonadales</taxon>
        <taxon>Pseudomonadaceae</taxon>
        <taxon>Pseudomonas</taxon>
    </lineage>
</organism>
<feature type="transmembrane region" description="Helical" evidence="5">
    <location>
        <begin position="261"/>
        <end position="285"/>
    </location>
</feature>
<evidence type="ECO:0000259" key="6">
    <source>
        <dbReference type="Pfam" id="PF04932"/>
    </source>
</evidence>
<feature type="transmembrane region" description="Helical" evidence="5">
    <location>
        <begin position="68"/>
        <end position="86"/>
    </location>
</feature>
<feature type="transmembrane region" description="Helical" evidence="5">
    <location>
        <begin position="150"/>
        <end position="168"/>
    </location>
</feature>
<gene>
    <name evidence="7" type="ORF">DEU51_10669</name>
</gene>
<protein>
    <submittedName>
        <fullName evidence="7">O-antigen ligase</fullName>
    </submittedName>
</protein>
<dbReference type="AlphaFoldDB" id="A0A370SLJ9"/>
<dbReference type="RefSeq" id="WP_115146764.1">
    <property type="nucleotide sequence ID" value="NZ_QRAV01000006.1"/>
</dbReference>
<keyword evidence="4 5" id="KW-0472">Membrane</keyword>
<evidence type="ECO:0000256" key="5">
    <source>
        <dbReference type="SAM" id="Phobius"/>
    </source>
</evidence>
<dbReference type="Pfam" id="PF04932">
    <property type="entry name" value="Wzy_C"/>
    <property type="match status" value="1"/>
</dbReference>
<feature type="transmembrane region" description="Helical" evidence="5">
    <location>
        <begin position="406"/>
        <end position="424"/>
    </location>
</feature>
<dbReference type="InterPro" id="IPR007016">
    <property type="entry name" value="O-antigen_ligase-rel_domated"/>
</dbReference>
<accession>A0A370SLJ9</accession>
<dbReference type="Proteomes" id="UP000255365">
    <property type="component" value="Unassembled WGS sequence"/>
</dbReference>
<dbReference type="GO" id="GO:0016020">
    <property type="term" value="C:membrane"/>
    <property type="evidence" value="ECO:0007669"/>
    <property type="project" value="UniProtKB-SubCell"/>
</dbReference>
<feature type="transmembrane region" description="Helical" evidence="5">
    <location>
        <begin position="188"/>
        <end position="206"/>
    </location>
</feature>
<feature type="transmembrane region" description="Helical" evidence="5">
    <location>
        <begin position="126"/>
        <end position="144"/>
    </location>
</feature>
<dbReference type="PANTHER" id="PTHR37422">
    <property type="entry name" value="TEICHURONIC ACID BIOSYNTHESIS PROTEIN TUAE"/>
    <property type="match status" value="1"/>
</dbReference>
<evidence type="ECO:0000256" key="2">
    <source>
        <dbReference type="ARBA" id="ARBA00022692"/>
    </source>
</evidence>
<evidence type="ECO:0000256" key="3">
    <source>
        <dbReference type="ARBA" id="ARBA00022989"/>
    </source>
</evidence>
<dbReference type="GO" id="GO:0016874">
    <property type="term" value="F:ligase activity"/>
    <property type="evidence" value="ECO:0007669"/>
    <property type="project" value="UniProtKB-KW"/>
</dbReference>
<evidence type="ECO:0000256" key="1">
    <source>
        <dbReference type="ARBA" id="ARBA00004141"/>
    </source>
</evidence>
<dbReference type="InterPro" id="IPR051533">
    <property type="entry name" value="WaaL-like"/>
</dbReference>
<comment type="caution">
    <text evidence="7">The sequence shown here is derived from an EMBL/GenBank/DDBJ whole genome shotgun (WGS) entry which is preliminary data.</text>
</comment>
<dbReference type="PANTHER" id="PTHR37422:SF13">
    <property type="entry name" value="LIPOPOLYSACCHARIDE BIOSYNTHESIS PROTEIN PA4999-RELATED"/>
    <property type="match status" value="1"/>
</dbReference>
<feature type="transmembrane region" description="Helical" evidence="5">
    <location>
        <begin position="365"/>
        <end position="386"/>
    </location>
</feature>
<proteinExistence type="predicted"/>
<evidence type="ECO:0000313" key="7">
    <source>
        <dbReference type="EMBL" id="RDL20623.1"/>
    </source>
</evidence>
<keyword evidence="3 5" id="KW-1133">Transmembrane helix</keyword>
<comment type="subcellular location">
    <subcellularLocation>
        <location evidence="1">Membrane</location>
        <topology evidence="1">Multi-pass membrane protein</topology>
    </subcellularLocation>
</comment>
<reference evidence="7 8" key="1">
    <citation type="submission" date="2018-07" db="EMBL/GenBank/DDBJ databases">
        <title>Genome sequencing of rice bacterial endophytes.</title>
        <authorList>
            <person name="Venturi V."/>
        </authorList>
    </citation>
    <scope>NUCLEOTIDE SEQUENCE [LARGE SCALE GENOMIC DNA]</scope>
    <source>
        <strain evidence="7 8">E2333</strain>
    </source>
</reference>
<feature type="transmembrane region" description="Helical" evidence="5">
    <location>
        <begin position="44"/>
        <end position="61"/>
    </location>
</feature>
<keyword evidence="7" id="KW-0436">Ligase</keyword>
<evidence type="ECO:0000313" key="8">
    <source>
        <dbReference type="Proteomes" id="UP000255365"/>
    </source>
</evidence>
<feature type="transmembrane region" description="Helical" evidence="5">
    <location>
        <begin position="231"/>
        <end position="249"/>
    </location>
</feature>
<name>A0A370SLJ9_PSEJE</name>
<evidence type="ECO:0000256" key="4">
    <source>
        <dbReference type="ARBA" id="ARBA00023136"/>
    </source>
</evidence>
<feature type="transmembrane region" description="Helical" evidence="5">
    <location>
        <begin position="98"/>
        <end position="114"/>
    </location>
</feature>
<dbReference type="EMBL" id="QRAV01000006">
    <property type="protein sequence ID" value="RDL20623.1"/>
    <property type="molecule type" value="Genomic_DNA"/>
</dbReference>
<feature type="domain" description="O-antigen ligase-related" evidence="6">
    <location>
        <begin position="219"/>
        <end position="378"/>
    </location>
</feature>
<sequence length="457" mass="50259">MIFPLSIVSLLSLVCIALLASPYPYLAPGAVLGLVGFAVLYRKPSWGLLGIAALVPFEGFFKDNMLSGSKLIGASLAVILMLQLALHQIPSERLRSNIWRYLIWFMVLYFLSLFNTDDMGMSLGHLRELGVGLILFVITLLIGRELNLDLFARLVTLAVSTTCAMAMFSSKFQDQGRAAGLLEDPNAFALLIAFAIPLGLLLVIRSPNLWHRLFWGGCCLLLLGGMTKTESRSGLVVLALSLLIGCWHYRAHLTRIRPRHLGFAMLGAAIVIPLAIYAMPAGYLARIQSLSVLSAGAKGHNDESLGRRASYIVVGSQMIRENPLLGSGPGTFPLHYATTGYAKAFSANRKIGDLYRRAHNTYLEIFSELGVPAGLLFVGMLGLGLYNLIRARAAWMLRRDWQQADLMTHLGVSFLSLTLFLMFLSAPNQKYLWIMLAMTSVLRLKAEQAPLTKEARA</sequence>